<dbReference type="CDD" id="cd00833">
    <property type="entry name" value="PKS"/>
    <property type="match status" value="1"/>
</dbReference>
<dbReference type="PROSITE" id="PS52019">
    <property type="entry name" value="PKS_MFAS_DH"/>
    <property type="match status" value="1"/>
</dbReference>
<keyword evidence="17" id="KW-0007">Acetylation</keyword>
<feature type="domain" description="Carrier" evidence="65">
    <location>
        <begin position="1820"/>
        <end position="1897"/>
    </location>
</feature>
<dbReference type="SUPFAM" id="SSF47336">
    <property type="entry name" value="ACP-like"/>
    <property type="match status" value="1"/>
</dbReference>
<evidence type="ECO:0000256" key="33">
    <source>
        <dbReference type="ARBA" id="ARBA00044883"/>
    </source>
</evidence>
<dbReference type="GO" id="GO:0004313">
    <property type="term" value="F:[acyl-carrier-protein] S-acetyltransferase activity"/>
    <property type="evidence" value="ECO:0007669"/>
    <property type="project" value="UniProtKB-EC"/>
</dbReference>
<evidence type="ECO:0000256" key="25">
    <source>
        <dbReference type="ARBA" id="ARBA00023373"/>
    </source>
</evidence>
<dbReference type="SMART" id="SM00825">
    <property type="entry name" value="PKS_KS"/>
    <property type="match status" value="1"/>
</dbReference>
<comment type="catalytic activity">
    <reaction evidence="27">
        <text>a (3R)-hydroxyacyl-[ACP] = a (2E)-enoyl-[ACP] + H2O</text>
        <dbReference type="Rhea" id="RHEA:13097"/>
        <dbReference type="Rhea" id="RHEA-COMP:9925"/>
        <dbReference type="Rhea" id="RHEA-COMP:9945"/>
        <dbReference type="ChEBI" id="CHEBI:15377"/>
        <dbReference type="ChEBI" id="CHEBI:78784"/>
        <dbReference type="ChEBI" id="CHEBI:78827"/>
        <dbReference type="EC" id="4.2.1.59"/>
    </reaction>
    <physiologicalReaction direction="left-to-right" evidence="27">
        <dbReference type="Rhea" id="RHEA:13098"/>
    </physiologicalReaction>
</comment>
<evidence type="ECO:0000256" key="47">
    <source>
        <dbReference type="ARBA" id="ARBA00048289"/>
    </source>
</evidence>
<dbReference type="CDD" id="cd08954">
    <property type="entry name" value="KR_1_FAS_SDR_x"/>
    <property type="match status" value="1"/>
</dbReference>
<evidence type="ECO:0000256" key="1">
    <source>
        <dbReference type="ARBA" id="ARBA00005189"/>
    </source>
</evidence>
<dbReference type="PROSITE" id="PS00606">
    <property type="entry name" value="KS3_1"/>
    <property type="match status" value="1"/>
</dbReference>
<feature type="region of interest" description="N-terminal hotdog fold" evidence="64">
    <location>
        <begin position="710"/>
        <end position="833"/>
    </location>
</feature>
<evidence type="ECO:0000256" key="35">
    <source>
        <dbReference type="ARBA" id="ARBA00047394"/>
    </source>
</evidence>
<feature type="domain" description="Ketosynthase family 3 (KS3)" evidence="66">
    <location>
        <begin position="1"/>
        <end position="280"/>
    </location>
</feature>
<dbReference type="SUPFAM" id="SSF55048">
    <property type="entry name" value="Probable ACP-binding domain of malonyl-CoA ACP transacylase"/>
    <property type="match status" value="1"/>
</dbReference>
<name>A0A9P0DIX2_9CUCU</name>
<dbReference type="Pfam" id="PF00109">
    <property type="entry name" value="ketoacyl-synt"/>
    <property type="match status" value="1"/>
</dbReference>
<keyword evidence="10" id="KW-0597">Phosphoprotein</keyword>
<evidence type="ECO:0000256" key="23">
    <source>
        <dbReference type="ARBA" id="ARBA00023332"/>
    </source>
</evidence>
<dbReference type="Gene3D" id="1.10.1200.10">
    <property type="entry name" value="ACP-like"/>
    <property type="match status" value="1"/>
</dbReference>
<feature type="domain" description="PKS/mFAS DH" evidence="67">
    <location>
        <begin position="710"/>
        <end position="988"/>
    </location>
</feature>
<dbReference type="GO" id="GO:0016297">
    <property type="term" value="F:fatty acyl-[ACP] hydrolase activity"/>
    <property type="evidence" value="ECO:0007669"/>
    <property type="project" value="UniProtKB-EC"/>
</dbReference>
<evidence type="ECO:0000256" key="8">
    <source>
        <dbReference type="ARBA" id="ARBA00022450"/>
    </source>
</evidence>
<evidence type="ECO:0000256" key="49">
    <source>
        <dbReference type="ARBA" id="ARBA00048506"/>
    </source>
</evidence>
<comment type="catalytic activity">
    <reaction evidence="29">
        <text>(3R)-hydroxyoctadecanoyl-[ACP] = (2E)-octadecenoyl-[ACP] + H2O</text>
        <dbReference type="Rhea" id="RHEA:41924"/>
        <dbReference type="Rhea" id="RHEA-COMP:9654"/>
        <dbReference type="Rhea" id="RHEA-COMP:9655"/>
        <dbReference type="ChEBI" id="CHEBI:15377"/>
        <dbReference type="ChEBI" id="CHEBI:78488"/>
        <dbReference type="ChEBI" id="CHEBI:78489"/>
    </reaction>
    <physiologicalReaction direction="left-to-right" evidence="29">
        <dbReference type="Rhea" id="RHEA:41925"/>
    </physiologicalReaction>
</comment>
<comment type="catalytic activity">
    <reaction evidence="58">
        <text>3-oxododecanoyl-[ACP] + NADPH + H(+) = (3R)-hydroxydodecanoyl-[ACP] + NADP(+)</text>
        <dbReference type="Rhea" id="RHEA:41872"/>
        <dbReference type="Rhea" id="RHEA-COMP:9641"/>
        <dbReference type="Rhea" id="RHEA-COMP:9642"/>
        <dbReference type="ChEBI" id="CHEBI:15378"/>
        <dbReference type="ChEBI" id="CHEBI:57783"/>
        <dbReference type="ChEBI" id="CHEBI:58349"/>
        <dbReference type="ChEBI" id="CHEBI:78469"/>
        <dbReference type="ChEBI" id="CHEBI:78470"/>
    </reaction>
    <physiologicalReaction direction="left-to-right" evidence="58">
        <dbReference type="Rhea" id="RHEA:41873"/>
    </physiologicalReaction>
</comment>
<dbReference type="Gene3D" id="3.30.70.3290">
    <property type="match status" value="1"/>
</dbReference>
<accession>A0A9P0DIX2</accession>
<comment type="catalytic activity">
    <reaction evidence="62">
        <text>(2E)-decenoyl-[ACP] + NADPH + H(+) = decanoyl-[ACP] + NADP(+)</text>
        <dbReference type="Rhea" id="RHEA:41864"/>
        <dbReference type="Rhea" id="RHEA-COMP:9639"/>
        <dbReference type="Rhea" id="RHEA-COMP:9640"/>
        <dbReference type="ChEBI" id="CHEBI:15378"/>
        <dbReference type="ChEBI" id="CHEBI:57783"/>
        <dbReference type="ChEBI" id="CHEBI:58349"/>
        <dbReference type="ChEBI" id="CHEBI:78467"/>
        <dbReference type="ChEBI" id="CHEBI:78468"/>
    </reaction>
    <physiologicalReaction direction="left-to-right" evidence="62">
        <dbReference type="Rhea" id="RHEA:41865"/>
    </physiologicalReaction>
</comment>
<dbReference type="Pfam" id="PF02801">
    <property type="entry name" value="Ketoacyl-synt_C"/>
    <property type="match status" value="1"/>
</dbReference>
<evidence type="ECO:0000256" key="20">
    <source>
        <dbReference type="ARBA" id="ARBA00023098"/>
    </source>
</evidence>
<dbReference type="Pfam" id="PF00107">
    <property type="entry name" value="ADH_zinc_N"/>
    <property type="match status" value="1"/>
</dbReference>
<dbReference type="InterPro" id="IPR009081">
    <property type="entry name" value="PP-bd_ACP"/>
</dbReference>
<dbReference type="Gene3D" id="3.10.129.110">
    <property type="entry name" value="Polyketide synthase dehydratase"/>
    <property type="match status" value="1"/>
</dbReference>
<evidence type="ECO:0000256" key="54">
    <source>
        <dbReference type="ARBA" id="ARBA00048935"/>
    </source>
</evidence>
<dbReference type="Gene3D" id="3.90.180.10">
    <property type="entry name" value="Medium-chain alcohol dehydrogenases, catalytic domain"/>
    <property type="match status" value="1"/>
</dbReference>
<comment type="catalytic activity">
    <reaction evidence="53">
        <text>hexadecanoyl-[ACP] + H2O = hexadecanoate + holo-[ACP] + H(+)</text>
        <dbReference type="Rhea" id="RHEA:41932"/>
        <dbReference type="Rhea" id="RHEA-COMP:9652"/>
        <dbReference type="Rhea" id="RHEA-COMP:9685"/>
        <dbReference type="ChEBI" id="CHEBI:7896"/>
        <dbReference type="ChEBI" id="CHEBI:15377"/>
        <dbReference type="ChEBI" id="CHEBI:15378"/>
        <dbReference type="ChEBI" id="CHEBI:64479"/>
        <dbReference type="ChEBI" id="CHEBI:78483"/>
        <dbReference type="EC" id="3.1.2.14"/>
    </reaction>
    <physiologicalReaction direction="left-to-right" evidence="53">
        <dbReference type="Rhea" id="RHEA:41933"/>
    </physiologicalReaction>
</comment>
<comment type="catalytic activity">
    <reaction evidence="44">
        <text>acetyl-[ACP] + malonyl-[ACP] + H(+) = 3-oxobutanoyl-[ACP] + holo-[ACP] + CO2</text>
        <dbReference type="Rhea" id="RHEA:41800"/>
        <dbReference type="Rhea" id="RHEA-COMP:9621"/>
        <dbReference type="Rhea" id="RHEA-COMP:9623"/>
        <dbReference type="Rhea" id="RHEA-COMP:9625"/>
        <dbReference type="Rhea" id="RHEA-COMP:9685"/>
        <dbReference type="ChEBI" id="CHEBI:15378"/>
        <dbReference type="ChEBI" id="CHEBI:16526"/>
        <dbReference type="ChEBI" id="CHEBI:64479"/>
        <dbReference type="ChEBI" id="CHEBI:78446"/>
        <dbReference type="ChEBI" id="CHEBI:78449"/>
        <dbReference type="ChEBI" id="CHEBI:78450"/>
    </reaction>
    <physiologicalReaction direction="left-to-right" evidence="44">
        <dbReference type="Rhea" id="RHEA:41801"/>
    </physiologicalReaction>
</comment>
<dbReference type="EMBL" id="OU892280">
    <property type="protein sequence ID" value="CAH1129520.1"/>
    <property type="molecule type" value="Genomic_DNA"/>
</dbReference>
<dbReference type="Pfam" id="PF00698">
    <property type="entry name" value="Acyl_transf_1"/>
    <property type="match status" value="1"/>
</dbReference>
<comment type="catalytic activity">
    <reaction evidence="31">
        <text>(3R)-hydroxybutanoyl-[ACP] = (2E)-butenoyl-[ACP] + H2O</text>
        <dbReference type="Rhea" id="RHEA:41808"/>
        <dbReference type="Rhea" id="RHEA-COMP:9626"/>
        <dbReference type="Rhea" id="RHEA-COMP:9627"/>
        <dbReference type="ChEBI" id="CHEBI:15377"/>
        <dbReference type="ChEBI" id="CHEBI:78451"/>
        <dbReference type="ChEBI" id="CHEBI:78453"/>
    </reaction>
    <physiologicalReaction direction="left-to-right" evidence="31">
        <dbReference type="Rhea" id="RHEA:41809"/>
    </physiologicalReaction>
</comment>
<comment type="catalytic activity">
    <reaction evidence="60">
        <text>3-oxooctanoyl-[ACP] + NADPH + H(+) = (3R)-hydroxyoctanoyl-[ACP] + NADP(+)</text>
        <dbReference type="Rhea" id="RHEA:41840"/>
        <dbReference type="Rhea" id="RHEA-COMP:9633"/>
        <dbReference type="Rhea" id="RHEA-COMP:9634"/>
        <dbReference type="ChEBI" id="CHEBI:15378"/>
        <dbReference type="ChEBI" id="CHEBI:57783"/>
        <dbReference type="ChEBI" id="CHEBI:58349"/>
        <dbReference type="ChEBI" id="CHEBI:78460"/>
        <dbReference type="ChEBI" id="CHEBI:78461"/>
    </reaction>
    <physiologicalReaction direction="left-to-right" evidence="60">
        <dbReference type="Rhea" id="RHEA:41841"/>
    </physiologicalReaction>
</comment>
<dbReference type="Gene3D" id="3.40.366.10">
    <property type="entry name" value="Malonyl-Coenzyme A Acyl Carrier Protein, domain 2"/>
    <property type="match status" value="1"/>
</dbReference>
<evidence type="ECO:0000256" key="60">
    <source>
        <dbReference type="ARBA" id="ARBA00049422"/>
    </source>
</evidence>
<comment type="catalytic activity">
    <reaction evidence="59">
        <text>3-oxohexadecanoyl-[ACP] + NADPH + H(+) = (3R)-hydroxyhexadecanoyl-[ACP] + NADP(+)</text>
        <dbReference type="Rhea" id="RHEA:41904"/>
        <dbReference type="Rhea" id="RHEA-COMP:9649"/>
        <dbReference type="Rhea" id="RHEA-COMP:9650"/>
        <dbReference type="ChEBI" id="CHEBI:15378"/>
        <dbReference type="ChEBI" id="CHEBI:57783"/>
        <dbReference type="ChEBI" id="CHEBI:58349"/>
        <dbReference type="ChEBI" id="CHEBI:78478"/>
        <dbReference type="ChEBI" id="CHEBI:78480"/>
    </reaction>
    <physiologicalReaction direction="left-to-right" evidence="59">
        <dbReference type="Rhea" id="RHEA:41905"/>
    </physiologicalReaction>
</comment>
<evidence type="ECO:0000256" key="32">
    <source>
        <dbReference type="ARBA" id="ARBA00023442"/>
    </source>
</evidence>
<evidence type="ECO:0000256" key="53">
    <source>
        <dbReference type="ARBA" id="ARBA00048704"/>
    </source>
</evidence>
<dbReference type="InterPro" id="IPR032821">
    <property type="entry name" value="PKS_assoc"/>
</dbReference>
<keyword evidence="69" id="KW-1185">Reference proteome</keyword>
<evidence type="ECO:0000256" key="42">
    <source>
        <dbReference type="ARBA" id="ARBA00047897"/>
    </source>
</evidence>
<comment type="catalytic activity">
    <reaction evidence="43">
        <text>3-oxobutanoyl-[ACP] + NADPH + H(+) = (3R)-hydroxybutanoyl-[ACP] + NADP(+)</text>
        <dbReference type="Rhea" id="RHEA:41804"/>
        <dbReference type="Rhea" id="RHEA-COMP:9625"/>
        <dbReference type="Rhea" id="RHEA-COMP:9626"/>
        <dbReference type="ChEBI" id="CHEBI:15378"/>
        <dbReference type="ChEBI" id="CHEBI:57783"/>
        <dbReference type="ChEBI" id="CHEBI:58349"/>
        <dbReference type="ChEBI" id="CHEBI:78450"/>
        <dbReference type="ChEBI" id="CHEBI:78451"/>
    </reaction>
    <physiologicalReaction direction="left-to-right" evidence="43">
        <dbReference type="Rhea" id="RHEA:41805"/>
    </physiologicalReaction>
</comment>
<evidence type="ECO:0000256" key="6">
    <source>
        <dbReference type="ARBA" id="ARBA00013191"/>
    </source>
</evidence>
<comment type="catalytic activity">
    <reaction evidence="52">
        <text>holo-[ACP] + acetyl-CoA = acetyl-[ACP] + CoA</text>
        <dbReference type="Rhea" id="RHEA:41788"/>
        <dbReference type="Rhea" id="RHEA-COMP:9621"/>
        <dbReference type="Rhea" id="RHEA-COMP:9685"/>
        <dbReference type="ChEBI" id="CHEBI:57287"/>
        <dbReference type="ChEBI" id="CHEBI:57288"/>
        <dbReference type="ChEBI" id="CHEBI:64479"/>
        <dbReference type="ChEBI" id="CHEBI:78446"/>
        <dbReference type="EC" id="2.3.1.38"/>
    </reaction>
    <physiologicalReaction direction="left-to-right" evidence="52">
        <dbReference type="Rhea" id="RHEA:41789"/>
    </physiologicalReaction>
</comment>
<evidence type="ECO:0000256" key="52">
    <source>
        <dbReference type="ARBA" id="ARBA00048691"/>
    </source>
</evidence>
<dbReference type="GO" id="GO:0004315">
    <property type="term" value="F:3-oxoacyl-[acyl-carrier-protein] synthase activity"/>
    <property type="evidence" value="ECO:0007669"/>
    <property type="project" value="UniProtKB-EC"/>
</dbReference>
<evidence type="ECO:0000256" key="34">
    <source>
        <dbReference type="ARBA" id="ARBA00047300"/>
    </source>
</evidence>
<evidence type="ECO:0000256" key="46">
    <source>
        <dbReference type="ARBA" id="ARBA00048281"/>
    </source>
</evidence>
<dbReference type="Pfam" id="PF00975">
    <property type="entry name" value="Thioesterase"/>
    <property type="match status" value="1"/>
</dbReference>
<dbReference type="InterPro" id="IPR049552">
    <property type="entry name" value="PKS_DH_N"/>
</dbReference>
<dbReference type="InterPro" id="IPR050091">
    <property type="entry name" value="PKS_NRPS_Biosynth_Enz"/>
</dbReference>
<evidence type="ECO:0000256" key="18">
    <source>
        <dbReference type="ARBA" id="ARBA00023002"/>
    </source>
</evidence>
<dbReference type="InterPro" id="IPR020843">
    <property type="entry name" value="ER"/>
</dbReference>
<comment type="catalytic activity">
    <reaction evidence="48">
        <text>(2E)-octenoyl-[ACP] + NADPH + H(+) = octanoyl-[ACP] + NADP(+)</text>
        <dbReference type="Rhea" id="RHEA:41848"/>
        <dbReference type="Rhea" id="RHEA-COMP:9635"/>
        <dbReference type="Rhea" id="RHEA-COMP:9636"/>
        <dbReference type="ChEBI" id="CHEBI:15378"/>
        <dbReference type="ChEBI" id="CHEBI:57783"/>
        <dbReference type="ChEBI" id="CHEBI:58349"/>
        <dbReference type="ChEBI" id="CHEBI:78462"/>
        <dbReference type="ChEBI" id="CHEBI:78463"/>
    </reaction>
    <physiologicalReaction direction="left-to-right" evidence="48">
        <dbReference type="Rhea" id="RHEA:41849"/>
    </physiologicalReaction>
</comment>
<comment type="catalytic activity">
    <reaction evidence="40">
        <text>dodecanoyl-[ACP] + malonyl-[ACP] + H(+) = 3-oxotetradecanoyl-[ACP] + holo-[ACP] + CO2</text>
        <dbReference type="Rhea" id="RHEA:41884"/>
        <dbReference type="Rhea" id="RHEA-COMP:9623"/>
        <dbReference type="Rhea" id="RHEA-COMP:9644"/>
        <dbReference type="Rhea" id="RHEA-COMP:9645"/>
        <dbReference type="Rhea" id="RHEA-COMP:9685"/>
        <dbReference type="ChEBI" id="CHEBI:15378"/>
        <dbReference type="ChEBI" id="CHEBI:16526"/>
        <dbReference type="ChEBI" id="CHEBI:64479"/>
        <dbReference type="ChEBI" id="CHEBI:65264"/>
        <dbReference type="ChEBI" id="CHEBI:78449"/>
        <dbReference type="ChEBI" id="CHEBI:78473"/>
    </reaction>
    <physiologicalReaction direction="left-to-right" evidence="40">
        <dbReference type="Rhea" id="RHEA:41885"/>
    </physiologicalReaction>
</comment>
<comment type="catalytic activity">
    <reaction evidence="46">
        <text>(2E)-dodecenoyl-[ACP] + NADPH + H(+) = dodecanoyl-[ACP] + NADP(+)</text>
        <dbReference type="Rhea" id="RHEA:41880"/>
        <dbReference type="Rhea" id="RHEA-COMP:9643"/>
        <dbReference type="Rhea" id="RHEA-COMP:9644"/>
        <dbReference type="ChEBI" id="CHEBI:15378"/>
        <dbReference type="ChEBI" id="CHEBI:57783"/>
        <dbReference type="ChEBI" id="CHEBI:58349"/>
        <dbReference type="ChEBI" id="CHEBI:65264"/>
        <dbReference type="ChEBI" id="CHEBI:78472"/>
    </reaction>
    <physiologicalReaction direction="left-to-right" evidence="46">
        <dbReference type="Rhea" id="RHEA:41881"/>
    </physiologicalReaction>
</comment>
<dbReference type="Pfam" id="PF21149">
    <property type="entry name" value="FAS_pseudo-KR"/>
    <property type="match status" value="1"/>
</dbReference>
<dbReference type="InterPro" id="IPR018201">
    <property type="entry name" value="Ketoacyl_synth_AS"/>
</dbReference>
<dbReference type="OrthoDB" id="329835at2759"/>
<comment type="catalytic activity">
    <reaction evidence="41">
        <text>(2E)-hexadecenoyl-[ACP] + NADPH + H(+) = hexadecanoyl-[ACP] + NADP(+)</text>
        <dbReference type="Rhea" id="RHEA:41912"/>
        <dbReference type="Rhea" id="RHEA-COMP:9651"/>
        <dbReference type="Rhea" id="RHEA-COMP:9652"/>
        <dbReference type="ChEBI" id="CHEBI:15378"/>
        <dbReference type="ChEBI" id="CHEBI:57783"/>
        <dbReference type="ChEBI" id="CHEBI:58349"/>
        <dbReference type="ChEBI" id="CHEBI:78481"/>
        <dbReference type="ChEBI" id="CHEBI:78483"/>
    </reaction>
    <physiologicalReaction direction="left-to-right" evidence="41">
        <dbReference type="Rhea" id="RHEA:41913"/>
    </physiologicalReaction>
</comment>
<evidence type="ECO:0000256" key="40">
    <source>
        <dbReference type="ARBA" id="ARBA00047578"/>
    </source>
</evidence>
<keyword evidence="21" id="KW-0275">Fatty acid biosynthesis</keyword>
<keyword evidence="16" id="KW-0663">Pyridoxal phosphate</keyword>
<comment type="catalytic activity">
    <reaction evidence="55">
        <text>(2E)-octadecenoyl-[ACP] + NADPH + H(+) = octadecanoyl-[ACP] + NADP(+)</text>
        <dbReference type="Rhea" id="RHEA:41928"/>
        <dbReference type="Rhea" id="RHEA-COMP:9655"/>
        <dbReference type="Rhea" id="RHEA-COMP:9656"/>
        <dbReference type="ChEBI" id="CHEBI:15378"/>
        <dbReference type="ChEBI" id="CHEBI:57783"/>
        <dbReference type="ChEBI" id="CHEBI:58349"/>
        <dbReference type="ChEBI" id="CHEBI:78489"/>
        <dbReference type="ChEBI" id="CHEBI:78495"/>
    </reaction>
    <physiologicalReaction direction="left-to-right" evidence="55">
        <dbReference type="Rhea" id="RHEA:41929"/>
    </physiologicalReaction>
</comment>
<dbReference type="GO" id="GO:0019171">
    <property type="term" value="F:(3R)-hydroxyacyl-[acyl-carrier-protein] dehydratase activity"/>
    <property type="evidence" value="ECO:0007669"/>
    <property type="project" value="UniProtKB-EC"/>
</dbReference>
<dbReference type="SMART" id="SM00827">
    <property type="entry name" value="PKS_AT"/>
    <property type="match status" value="1"/>
</dbReference>
<reference evidence="68" key="1">
    <citation type="submission" date="2022-01" db="EMBL/GenBank/DDBJ databases">
        <authorList>
            <person name="King R."/>
        </authorList>
    </citation>
    <scope>NUCLEOTIDE SEQUENCE</scope>
</reference>
<keyword evidence="8" id="KW-0596">Phosphopantetheine</keyword>
<dbReference type="InterPro" id="IPR029058">
    <property type="entry name" value="AB_hydrolase_fold"/>
</dbReference>
<dbReference type="Gene3D" id="3.40.50.1820">
    <property type="entry name" value="alpha/beta hydrolase"/>
    <property type="match status" value="1"/>
</dbReference>
<evidence type="ECO:0000256" key="62">
    <source>
        <dbReference type="ARBA" id="ARBA00049521"/>
    </source>
</evidence>
<comment type="catalytic activity">
    <reaction evidence="57">
        <text>(2E)-tetradecenoyl-[ACP] + NADPH + H(+) = tetradecanoyl-[ACP] + NADP(+)</text>
        <dbReference type="Rhea" id="RHEA:41896"/>
        <dbReference type="Rhea" id="RHEA-COMP:9647"/>
        <dbReference type="Rhea" id="RHEA-COMP:9648"/>
        <dbReference type="ChEBI" id="CHEBI:15378"/>
        <dbReference type="ChEBI" id="CHEBI:57783"/>
        <dbReference type="ChEBI" id="CHEBI:58349"/>
        <dbReference type="ChEBI" id="CHEBI:78475"/>
        <dbReference type="ChEBI" id="CHEBI:78477"/>
    </reaction>
    <physiologicalReaction direction="left-to-right" evidence="57">
        <dbReference type="Rhea" id="RHEA:41897"/>
    </physiologicalReaction>
</comment>
<comment type="catalytic activity">
    <reaction evidence="38">
        <text>tetradecanoyl-[ACP] + malonyl-[ACP] + H(+) = 3-oxohexadecanoyl-[ACP] + holo-[ACP] + CO2</text>
        <dbReference type="Rhea" id="RHEA:41900"/>
        <dbReference type="Rhea" id="RHEA-COMP:9623"/>
        <dbReference type="Rhea" id="RHEA-COMP:9648"/>
        <dbReference type="Rhea" id="RHEA-COMP:9649"/>
        <dbReference type="Rhea" id="RHEA-COMP:9685"/>
        <dbReference type="ChEBI" id="CHEBI:15378"/>
        <dbReference type="ChEBI" id="CHEBI:16526"/>
        <dbReference type="ChEBI" id="CHEBI:64479"/>
        <dbReference type="ChEBI" id="CHEBI:78449"/>
        <dbReference type="ChEBI" id="CHEBI:78477"/>
        <dbReference type="ChEBI" id="CHEBI:78478"/>
    </reaction>
    <physiologicalReaction direction="left-to-right" evidence="38">
        <dbReference type="Rhea" id="RHEA:41901"/>
    </physiologicalReaction>
</comment>
<dbReference type="GO" id="GO:0006633">
    <property type="term" value="P:fatty acid biosynthetic process"/>
    <property type="evidence" value="ECO:0007669"/>
    <property type="project" value="UniProtKB-KW"/>
</dbReference>
<evidence type="ECO:0000256" key="15">
    <source>
        <dbReference type="ARBA" id="ARBA00022857"/>
    </source>
</evidence>
<keyword evidence="13" id="KW-0378">Hydrolase</keyword>
<dbReference type="SMART" id="SM00823">
    <property type="entry name" value="PKS_PP"/>
    <property type="match status" value="1"/>
</dbReference>
<keyword evidence="15" id="KW-0521">NADP</keyword>
<comment type="catalytic activity">
    <reaction evidence="30">
        <text>(3R)-hydroxyhexadecanoyl-[ACP] = (2E)-hexadecenoyl-[ACP] + H2O</text>
        <dbReference type="Rhea" id="RHEA:41908"/>
        <dbReference type="Rhea" id="RHEA-COMP:9650"/>
        <dbReference type="Rhea" id="RHEA-COMP:9651"/>
        <dbReference type="ChEBI" id="CHEBI:15377"/>
        <dbReference type="ChEBI" id="CHEBI:78480"/>
        <dbReference type="ChEBI" id="CHEBI:78481"/>
    </reaction>
    <physiologicalReaction direction="left-to-right" evidence="30">
        <dbReference type="Rhea" id="RHEA:41909"/>
    </physiologicalReaction>
</comment>
<evidence type="ECO:0000256" key="57">
    <source>
        <dbReference type="ARBA" id="ARBA00049171"/>
    </source>
</evidence>
<dbReference type="SMART" id="SM00822">
    <property type="entry name" value="PKS_KR"/>
    <property type="match status" value="1"/>
</dbReference>
<feature type="region of interest" description="C-terminal hotdog fold" evidence="64">
    <location>
        <begin position="847"/>
        <end position="988"/>
    </location>
</feature>
<dbReference type="PROSITE" id="PS52004">
    <property type="entry name" value="KS3_2"/>
    <property type="match status" value="1"/>
</dbReference>
<evidence type="ECO:0000256" key="44">
    <source>
        <dbReference type="ARBA" id="ARBA00047961"/>
    </source>
</evidence>
<dbReference type="EC" id="2.3.1.85" evidence="4"/>
<dbReference type="InterPro" id="IPR014043">
    <property type="entry name" value="Acyl_transferase_dom"/>
</dbReference>
<evidence type="ECO:0000256" key="39">
    <source>
        <dbReference type="ARBA" id="ARBA00047500"/>
    </source>
</evidence>
<comment type="catalytic activity">
    <reaction evidence="54">
        <text>3-oxotetradecanoyl-[ACP] + NADPH + H(+) = (3R)-hydroxytetradecanoyl-[ACP] + NADP(+)</text>
        <dbReference type="Rhea" id="RHEA:41888"/>
        <dbReference type="Rhea" id="RHEA-COMP:9645"/>
        <dbReference type="Rhea" id="RHEA-COMP:9646"/>
        <dbReference type="ChEBI" id="CHEBI:15378"/>
        <dbReference type="ChEBI" id="CHEBI:57783"/>
        <dbReference type="ChEBI" id="CHEBI:58349"/>
        <dbReference type="ChEBI" id="CHEBI:78473"/>
        <dbReference type="ChEBI" id="CHEBI:78474"/>
    </reaction>
    <physiologicalReaction direction="left-to-right" evidence="54">
        <dbReference type="Rhea" id="RHEA:41889"/>
    </physiologicalReaction>
</comment>
<comment type="catalytic activity">
    <reaction evidence="51">
        <text>a 2,3-saturated acyl-[ACP] + NADP(+) = a (2E)-enoyl-[ACP] + NADPH + H(+)</text>
        <dbReference type="Rhea" id="RHEA:22564"/>
        <dbReference type="Rhea" id="RHEA-COMP:9925"/>
        <dbReference type="Rhea" id="RHEA-COMP:9926"/>
        <dbReference type="ChEBI" id="CHEBI:15378"/>
        <dbReference type="ChEBI" id="CHEBI:57783"/>
        <dbReference type="ChEBI" id="CHEBI:58349"/>
        <dbReference type="ChEBI" id="CHEBI:78784"/>
        <dbReference type="ChEBI" id="CHEBI:78785"/>
        <dbReference type="EC" id="1.3.1.39"/>
    </reaction>
    <physiologicalReaction direction="right-to-left" evidence="51">
        <dbReference type="Rhea" id="RHEA:22566"/>
    </physiologicalReaction>
</comment>
<dbReference type="Pfam" id="PF08659">
    <property type="entry name" value="KR"/>
    <property type="match status" value="1"/>
</dbReference>
<dbReference type="SUPFAM" id="SSF51735">
    <property type="entry name" value="NAD(P)-binding Rossmann-fold domains"/>
    <property type="match status" value="2"/>
</dbReference>
<keyword evidence="20" id="KW-0443">Lipid metabolism</keyword>
<evidence type="ECO:0000256" key="30">
    <source>
        <dbReference type="ARBA" id="ARBA00023401"/>
    </source>
</evidence>
<dbReference type="SUPFAM" id="SSF52151">
    <property type="entry name" value="FabD/lysophospholipase-like"/>
    <property type="match status" value="1"/>
</dbReference>
<comment type="catalytic activity">
    <reaction evidence="42">
        <text>(2E)-hexenoyl-[ACP] + NADPH + H(+) = hexanoyl-[ACP] + NADP(+)</text>
        <dbReference type="Rhea" id="RHEA:41832"/>
        <dbReference type="Rhea" id="RHEA-COMP:9631"/>
        <dbReference type="Rhea" id="RHEA-COMP:9632"/>
        <dbReference type="ChEBI" id="CHEBI:15378"/>
        <dbReference type="ChEBI" id="CHEBI:57783"/>
        <dbReference type="ChEBI" id="CHEBI:58349"/>
        <dbReference type="ChEBI" id="CHEBI:78458"/>
        <dbReference type="ChEBI" id="CHEBI:78459"/>
    </reaction>
    <physiologicalReaction direction="left-to-right" evidence="42">
        <dbReference type="Rhea" id="RHEA:41833"/>
    </physiologicalReaction>
</comment>
<proteinExistence type="predicted"/>
<dbReference type="Pfam" id="PF21089">
    <property type="entry name" value="PKS_DH_N"/>
    <property type="match status" value="1"/>
</dbReference>
<keyword evidence="9" id="KW-0444">Lipid biosynthesis</keyword>
<keyword evidence="14" id="KW-0276">Fatty acid metabolism</keyword>
<evidence type="ECO:0000256" key="38">
    <source>
        <dbReference type="ARBA" id="ARBA00047451"/>
    </source>
</evidence>
<evidence type="ECO:0000313" key="68">
    <source>
        <dbReference type="EMBL" id="CAH1129520.1"/>
    </source>
</evidence>
<sequence length="2182" mass="240612">MTGHGVLSCAKAMLPNRISYIFDFKGPSYAMDTACSSSLTALENAVNRIKSGEIDAAIVGGSNLLLKPALSLEFHKLGMLSPQGKCNAFDATGDGYVRSEAVAVVFLQKANVARRVYATILAAKINTDGYKEEGITFPSGTVQNQLIKDTFAQINVHPNDVFYVEAHGTGTKAGDPQEAQSLANFFCQDRPTPLLIGSVKSNMGHAEAASGIAALIKILIAMDSGVIPGNLHFETPIENILALSNGRMKVLTENTSWNGGIMAMNSFGFGGANAHVVLQSNPKQKILPLNSTLLRVVGVSGRTESAVKYFLKQVHQHRHDQEFLALVDEINSKNINGHYFRGYSLLNQEPIVEVSQIGADKRPICFIYSGMGSQWPEMAKDLIKIPVFKATLEKCAKVMEPYGIDLMDMVVNGGAETFDDILNSFVGIMAMQIALTEILRTVGIEPDIIIGHSAGETTCAYADRTLTIEQSMLAAYYRGRTVLDSDLQPGLMAAVGLTWEEAKSKCPPEIYPACHNGKDSVTISGPKEAMIKFITQLQSENIFAKEVNTGGFAFHCKHIAGAGPRLQRVLDAVIPNPKPRSQRWISSSFPESSWNTPLAQYSSSAYQVNNLLSPVLFQETLAHIPENAIAIEIAPTGLLQAILRRSLAPSVVNIPLMKKFHHDNVEFFLMALGKIYNAGAQPQLKKLYDPVSFPVSNGTPMLNSLIEWDHSVEWTVPNLATLESNQGSIKIDINLDKEADQYLMGHTIGGRILYPAAGYLMLVWKCLAKLNNIDYEKMPIQLKNVQFHRATVLSKENSVKLSINIFEGTGQFEICEGDSVVATGTVSVLEPGVIIKQEENNNNNDGEITLESADIYKIFRLRGYKYTNEFQGIIKSDKEFLNGKLQWQGNWVTFIDTMLQFLFLSINSTELHLPTQLDSIIIKPQEHLSIIDKRHEVDINRNQYLQTIRAGGIEIRDLQIRLASEKVQAQLPKLEKYLFVPLRNNFKEKVDALTVICQLVLENSLAVTNLKVTEYLGKKLVEAAIAPTIASIFEAEPLIYTDATIVTSTEDNTITSKTKIITKDISNNLIDNNAHVIIINNASKSLLVNAKKSIKEGGFVLVEESRQINNDTIFTSLDLEIISIQSTESKSYILLRVSQQVAQNSLVVQATENSFAWIDTLKEALKTNLKVYVYSIGEPQIGLIGMINCLIKETRNVRSICIEDKNALPFTVEAYEKQLKLDLVHNVFKNNSWGTYRHLPLLHDTHQPMKHAFITTLTRGDLSSLKWIQRPPTYHNNANQICNVHYSSLNFKDIMLATGKLTLENETLVLGLEFSGKDSNGRRIMGILSTSCLATTVQVDTDEGFIWEVPDKWSLEEAATIPIVYGTCYYALIVRGKMLPGESVLVHAGAGGVGQAAIAIALHMGCKVFTTVSTEEKRSFLKKTFPALSDDSIGSSRNTSFEQMVLTQTNGKGVDLVLNSLAGEFLQASIRCLAKGGRFLEIGKVDVANNTPLGMKIFSYGRSFHGVALDHLLNISKTEEVKRLMDEGIKSGAVQPLTRTVFNENEVEKAFRFMSTGKHIGKILIKIRDELTVGEKCVDAITSSYMDPKKSYIVVGGLGGFGLELAKWLVTRGAKNIVLVSTRGITTEYQAFCINRLRNLCVKVIISTIDASTAKGARQLLNDANELAPVGGIFNLAIVLQDALFENQTISSFEVAYKPKANISKQLDALSRTLAPTLDYFVSFSSFSCGRGNAGQTNYGLANSTIERITEARQEAGLPGLAIQWGPIGEIGILGSNDDSLQGALPQKMTSCLETLDYFLSQPHPVVASMVVADKNFIQKSAQKSLTDVVANILGIKDLSTVPFIRTLVDLGIDSLMGTEIKQTLERNFDLTLSIPEIRALTFGRLRELSEGGIHTPQKQVVMDNVEQILPSQTLIKFNTQENGNHGGKSPIFMIHPMEGTADCFKTLAEHIDAPVYGLQCTRNAPLDSISSLAQFYIIQIQNVQPKGPYNLMGYSYGTLVLIEMGLILEKQGKKSRLLFLDGSPNYMATQSRIMTSGGKLDLQNITLCVFMQRFGSKFDQKSILQQLSTHKTLTEKTLRVAMLLEESTTFDKQDIIEAARFCVQRIIIGDEYQPGEIFNGPVMLVKAKKSIVTQIDVDYGLSKICSFKPLLIEYLDGDHGNILLEQKTVEKFADILNQFFS</sequence>
<comment type="catalytic activity">
    <reaction evidence="47">
        <text>tetradecanoyl-[ACP] + H2O = tetradecanoate + holo-[ACP] + H(+)</text>
        <dbReference type="Rhea" id="RHEA:30123"/>
        <dbReference type="Rhea" id="RHEA-COMP:9648"/>
        <dbReference type="Rhea" id="RHEA-COMP:9685"/>
        <dbReference type="ChEBI" id="CHEBI:15377"/>
        <dbReference type="ChEBI" id="CHEBI:15378"/>
        <dbReference type="ChEBI" id="CHEBI:30807"/>
        <dbReference type="ChEBI" id="CHEBI:64479"/>
        <dbReference type="ChEBI" id="CHEBI:78477"/>
        <dbReference type="EC" id="3.1.2.14"/>
    </reaction>
    <physiologicalReaction direction="left-to-right" evidence="47">
        <dbReference type="Rhea" id="RHEA:30124"/>
    </physiologicalReaction>
</comment>
<evidence type="ECO:0000256" key="59">
    <source>
        <dbReference type="ARBA" id="ARBA00049414"/>
    </source>
</evidence>
<dbReference type="Pfam" id="PF16197">
    <property type="entry name" value="KAsynt_C_assoc"/>
    <property type="match status" value="1"/>
</dbReference>
<dbReference type="InterPro" id="IPR016039">
    <property type="entry name" value="Thiolase-like"/>
</dbReference>
<comment type="function">
    <text evidence="32">Fatty acid synthetase is a multifunctional enzyme that catalyzes the de novo biosynthesis of long-chain saturated fatty acids starting from acetyl-CoA and malonyl-CoA in the presence of NADPH. This multifunctional protein contains 7 catalytic activities and a site for the binding of the prosthetic group 4'-phosphopantetheine of the acyl carrier protein ([ACP]) domain.</text>
</comment>
<evidence type="ECO:0000259" key="65">
    <source>
        <dbReference type="PROSITE" id="PS50075"/>
    </source>
</evidence>
<dbReference type="InterPro" id="IPR001227">
    <property type="entry name" value="Ac_transferase_dom_sf"/>
</dbReference>
<evidence type="ECO:0000256" key="21">
    <source>
        <dbReference type="ARBA" id="ARBA00023160"/>
    </source>
</evidence>
<comment type="catalytic activity">
    <reaction evidence="50">
        <text>3-oxohexanoyl-[ACP] + NADPH + H(+) = (3R)-hydroxyhexanoyl-[ACP] + NADP(+)</text>
        <dbReference type="Rhea" id="RHEA:41824"/>
        <dbReference type="Rhea" id="RHEA-COMP:9629"/>
        <dbReference type="Rhea" id="RHEA-COMP:9630"/>
        <dbReference type="ChEBI" id="CHEBI:15378"/>
        <dbReference type="ChEBI" id="CHEBI:57783"/>
        <dbReference type="ChEBI" id="CHEBI:58349"/>
        <dbReference type="ChEBI" id="CHEBI:78456"/>
        <dbReference type="ChEBI" id="CHEBI:78457"/>
    </reaction>
    <physiologicalReaction direction="left-to-right" evidence="50">
        <dbReference type="Rhea" id="RHEA:41825"/>
    </physiologicalReaction>
</comment>
<keyword evidence="19" id="KW-0520">NAD</keyword>
<dbReference type="FunFam" id="3.40.50.720:FF:000209">
    <property type="entry name" value="Polyketide synthase Pks12"/>
    <property type="match status" value="1"/>
</dbReference>
<dbReference type="InterPro" id="IPR042104">
    <property type="entry name" value="PKS_dehydratase_sf"/>
</dbReference>
<evidence type="ECO:0000256" key="2">
    <source>
        <dbReference type="ARBA" id="ARBA00012004"/>
    </source>
</evidence>
<comment type="catalytic activity">
    <reaction evidence="49">
        <text>a fatty acyl-[ACP] + malonyl-[ACP] + H(+) = a 3-oxoacyl-[ACP] + holo-[ACP] + CO2</text>
        <dbReference type="Rhea" id="RHEA:22836"/>
        <dbReference type="Rhea" id="RHEA-COMP:9623"/>
        <dbReference type="Rhea" id="RHEA-COMP:9685"/>
        <dbReference type="Rhea" id="RHEA-COMP:9916"/>
        <dbReference type="Rhea" id="RHEA-COMP:14125"/>
        <dbReference type="ChEBI" id="CHEBI:15378"/>
        <dbReference type="ChEBI" id="CHEBI:16526"/>
        <dbReference type="ChEBI" id="CHEBI:64479"/>
        <dbReference type="ChEBI" id="CHEBI:78449"/>
        <dbReference type="ChEBI" id="CHEBI:78776"/>
        <dbReference type="ChEBI" id="CHEBI:138651"/>
        <dbReference type="EC" id="2.3.1.41"/>
    </reaction>
    <physiologicalReaction direction="left-to-right" evidence="49">
        <dbReference type="Rhea" id="RHEA:22837"/>
    </physiologicalReaction>
</comment>
<evidence type="ECO:0000256" key="13">
    <source>
        <dbReference type="ARBA" id="ARBA00022801"/>
    </source>
</evidence>
<evidence type="ECO:0000256" key="5">
    <source>
        <dbReference type="ARBA" id="ARBA00012948"/>
    </source>
</evidence>
<dbReference type="Gene3D" id="3.40.50.720">
    <property type="entry name" value="NAD(P)-binding Rossmann-like Domain"/>
    <property type="match status" value="1"/>
</dbReference>
<dbReference type="InterPro" id="IPR036291">
    <property type="entry name" value="NAD(P)-bd_dom_sf"/>
</dbReference>
<evidence type="ECO:0000256" key="12">
    <source>
        <dbReference type="ARBA" id="ARBA00022799"/>
    </source>
</evidence>
<evidence type="ECO:0000259" key="67">
    <source>
        <dbReference type="PROSITE" id="PS52019"/>
    </source>
</evidence>
<dbReference type="InterPro" id="IPR016036">
    <property type="entry name" value="Malonyl_transacylase_ACP-bd"/>
</dbReference>
<comment type="catalytic activity">
    <reaction evidence="37">
        <text>3-oxodecanoyl-[ACP] + NADPH + H(+) = (3R)-hydroxydecanoyl-[ACP] + NADP(+)</text>
        <dbReference type="Rhea" id="RHEA:41856"/>
        <dbReference type="Rhea" id="RHEA-COMP:9637"/>
        <dbReference type="Rhea" id="RHEA-COMP:9638"/>
        <dbReference type="ChEBI" id="CHEBI:15378"/>
        <dbReference type="ChEBI" id="CHEBI:57783"/>
        <dbReference type="ChEBI" id="CHEBI:58349"/>
        <dbReference type="ChEBI" id="CHEBI:78464"/>
        <dbReference type="ChEBI" id="CHEBI:78466"/>
    </reaction>
    <physiologicalReaction direction="left-to-right" evidence="37">
        <dbReference type="Rhea" id="RHEA:41857"/>
    </physiologicalReaction>
</comment>
<evidence type="ECO:0000259" key="66">
    <source>
        <dbReference type="PROSITE" id="PS52004"/>
    </source>
</evidence>
<dbReference type="InterPro" id="IPR020806">
    <property type="entry name" value="PKS_PP-bd"/>
</dbReference>
<dbReference type="EC" id="2.3.1.41" evidence="6"/>
<evidence type="ECO:0000256" key="48">
    <source>
        <dbReference type="ARBA" id="ARBA00048420"/>
    </source>
</evidence>
<comment type="catalytic activity">
    <reaction evidence="35">
        <text>hexanoyl-[ACP] + malonyl-[ACP] + H(+) = 3-oxooctanoyl-[ACP] + holo-[ACP] + CO2</text>
        <dbReference type="Rhea" id="RHEA:41836"/>
        <dbReference type="Rhea" id="RHEA-COMP:9623"/>
        <dbReference type="Rhea" id="RHEA-COMP:9632"/>
        <dbReference type="Rhea" id="RHEA-COMP:9633"/>
        <dbReference type="Rhea" id="RHEA-COMP:9685"/>
        <dbReference type="ChEBI" id="CHEBI:15378"/>
        <dbReference type="ChEBI" id="CHEBI:16526"/>
        <dbReference type="ChEBI" id="CHEBI:64479"/>
        <dbReference type="ChEBI" id="CHEBI:78449"/>
        <dbReference type="ChEBI" id="CHEBI:78459"/>
        <dbReference type="ChEBI" id="CHEBI:78460"/>
    </reaction>
    <physiologicalReaction direction="left-to-right" evidence="35">
        <dbReference type="Rhea" id="RHEA:41837"/>
    </physiologicalReaction>
</comment>
<comment type="catalytic activity">
    <reaction evidence="34">
        <text>3-oxooctadecanoyl-[ACP] + NADPH + H(+) = (3R)-hydroxyoctadecanoyl-[ACP] + NADP(+)</text>
        <dbReference type="Rhea" id="RHEA:41920"/>
        <dbReference type="Rhea" id="RHEA-COMP:9653"/>
        <dbReference type="Rhea" id="RHEA-COMP:9654"/>
        <dbReference type="ChEBI" id="CHEBI:15378"/>
        <dbReference type="ChEBI" id="CHEBI:57783"/>
        <dbReference type="ChEBI" id="CHEBI:58349"/>
        <dbReference type="ChEBI" id="CHEBI:78487"/>
        <dbReference type="ChEBI" id="CHEBI:78488"/>
    </reaction>
    <physiologicalReaction direction="left-to-right" evidence="34">
        <dbReference type="Rhea" id="RHEA:41921"/>
    </physiologicalReaction>
</comment>
<evidence type="ECO:0000313" key="69">
    <source>
        <dbReference type="Proteomes" id="UP001152799"/>
    </source>
</evidence>
<evidence type="ECO:0000256" key="55">
    <source>
        <dbReference type="ARBA" id="ARBA00049019"/>
    </source>
</evidence>
<dbReference type="InterPro" id="IPR014030">
    <property type="entry name" value="Ketoacyl_synth_N"/>
</dbReference>
<dbReference type="InterPro" id="IPR049900">
    <property type="entry name" value="PKS_mFAS_DH"/>
</dbReference>
<evidence type="ECO:0000256" key="16">
    <source>
        <dbReference type="ARBA" id="ARBA00022898"/>
    </source>
</evidence>
<keyword evidence="12" id="KW-0702">S-nitrosylation</keyword>
<evidence type="ECO:0000256" key="9">
    <source>
        <dbReference type="ARBA" id="ARBA00022516"/>
    </source>
</evidence>
<dbReference type="Pfam" id="PF00550">
    <property type="entry name" value="PP-binding"/>
    <property type="match status" value="1"/>
</dbReference>
<dbReference type="SUPFAM" id="SSF50129">
    <property type="entry name" value="GroES-like"/>
    <property type="match status" value="1"/>
</dbReference>
<keyword evidence="22" id="KW-0511">Multifunctional enzyme</keyword>
<keyword evidence="18" id="KW-0560">Oxidoreductase</keyword>
<evidence type="ECO:0000256" key="50">
    <source>
        <dbReference type="ARBA" id="ARBA00048571"/>
    </source>
</evidence>
<comment type="catalytic activity">
    <reaction evidence="28">
        <text>(3R)-hydroxytetradecanoyl-[ACP] = (2E)-tetradecenoyl-[ACP] + H2O</text>
        <dbReference type="Rhea" id="RHEA:41892"/>
        <dbReference type="Rhea" id="RHEA-COMP:9646"/>
        <dbReference type="Rhea" id="RHEA-COMP:9647"/>
        <dbReference type="ChEBI" id="CHEBI:15377"/>
        <dbReference type="ChEBI" id="CHEBI:78474"/>
        <dbReference type="ChEBI" id="CHEBI:78475"/>
    </reaction>
    <physiologicalReaction direction="left-to-right" evidence="28">
        <dbReference type="Rhea" id="RHEA:41893"/>
    </physiologicalReaction>
</comment>
<comment type="catalytic activity">
    <reaction evidence="39">
        <text>(2E)-butenoyl-[ACP] + NADPH + H(+) = butanoyl-[ACP] + NADP(+)</text>
        <dbReference type="Rhea" id="RHEA:41812"/>
        <dbReference type="Rhea" id="RHEA-COMP:9627"/>
        <dbReference type="Rhea" id="RHEA-COMP:9628"/>
        <dbReference type="ChEBI" id="CHEBI:15378"/>
        <dbReference type="ChEBI" id="CHEBI:57783"/>
        <dbReference type="ChEBI" id="CHEBI:58349"/>
        <dbReference type="ChEBI" id="CHEBI:78453"/>
        <dbReference type="ChEBI" id="CHEBI:78454"/>
    </reaction>
    <physiologicalReaction direction="left-to-right" evidence="39">
        <dbReference type="Rhea" id="RHEA:41813"/>
    </physiologicalReaction>
</comment>
<evidence type="ECO:0000256" key="27">
    <source>
        <dbReference type="ARBA" id="ARBA00023394"/>
    </source>
</evidence>
<dbReference type="InterPro" id="IPR057326">
    <property type="entry name" value="KR_dom"/>
</dbReference>
<evidence type="ECO:0000256" key="37">
    <source>
        <dbReference type="ARBA" id="ARBA00047440"/>
    </source>
</evidence>
<dbReference type="InterPro" id="IPR014031">
    <property type="entry name" value="Ketoacyl_synth_C"/>
</dbReference>
<evidence type="ECO:0000256" key="24">
    <source>
        <dbReference type="ARBA" id="ARBA00023351"/>
    </source>
</evidence>
<dbReference type="SUPFAM" id="SSF53474">
    <property type="entry name" value="alpha/beta-Hydrolases"/>
    <property type="match status" value="1"/>
</dbReference>
<evidence type="ECO:0000256" key="36">
    <source>
        <dbReference type="ARBA" id="ARBA00047400"/>
    </source>
</evidence>
<comment type="catalytic activity">
    <reaction evidence="56">
        <text>decanoyl-[ACP] + malonyl-[ACP] + H(+) = 3-oxododecanoyl-[ACP] + holo-[ACP] + CO2</text>
        <dbReference type="Rhea" id="RHEA:41868"/>
        <dbReference type="Rhea" id="RHEA-COMP:9623"/>
        <dbReference type="Rhea" id="RHEA-COMP:9640"/>
        <dbReference type="Rhea" id="RHEA-COMP:9641"/>
        <dbReference type="Rhea" id="RHEA-COMP:9685"/>
        <dbReference type="ChEBI" id="CHEBI:15378"/>
        <dbReference type="ChEBI" id="CHEBI:16526"/>
        <dbReference type="ChEBI" id="CHEBI:64479"/>
        <dbReference type="ChEBI" id="CHEBI:78449"/>
        <dbReference type="ChEBI" id="CHEBI:78468"/>
        <dbReference type="ChEBI" id="CHEBI:78469"/>
    </reaction>
    <physiologicalReaction direction="left-to-right" evidence="56">
        <dbReference type="Rhea" id="RHEA:41869"/>
    </physiologicalReaction>
</comment>
<dbReference type="GO" id="GO:0004316">
    <property type="term" value="F:3-oxoacyl-[acyl-carrier-protein] reductase (NADPH) activity"/>
    <property type="evidence" value="ECO:0007669"/>
    <property type="project" value="UniProtKB-EC"/>
</dbReference>
<evidence type="ECO:0000256" key="17">
    <source>
        <dbReference type="ARBA" id="ARBA00022990"/>
    </source>
</evidence>
<dbReference type="Gene3D" id="3.40.47.10">
    <property type="match status" value="1"/>
</dbReference>
<dbReference type="InterPro" id="IPR016035">
    <property type="entry name" value="Acyl_Trfase/lysoPLipase"/>
</dbReference>
<organism evidence="68 69">
    <name type="scientific">Ceutorhynchus assimilis</name>
    <name type="common">cabbage seed weevil</name>
    <dbReference type="NCBI Taxonomy" id="467358"/>
    <lineage>
        <taxon>Eukaryota</taxon>
        <taxon>Metazoa</taxon>
        <taxon>Ecdysozoa</taxon>
        <taxon>Arthropoda</taxon>
        <taxon>Hexapoda</taxon>
        <taxon>Insecta</taxon>
        <taxon>Pterygota</taxon>
        <taxon>Neoptera</taxon>
        <taxon>Endopterygota</taxon>
        <taxon>Coleoptera</taxon>
        <taxon>Polyphaga</taxon>
        <taxon>Cucujiformia</taxon>
        <taxon>Curculionidae</taxon>
        <taxon>Ceutorhynchinae</taxon>
        <taxon>Ceutorhynchus</taxon>
    </lineage>
</organism>
<evidence type="ECO:0000256" key="28">
    <source>
        <dbReference type="ARBA" id="ARBA00023398"/>
    </source>
</evidence>
<dbReference type="FunFam" id="1.10.1200.10:FF:000013">
    <property type="entry name" value="Fatty acid synthase"/>
    <property type="match status" value="1"/>
</dbReference>
<evidence type="ECO:0000256" key="51">
    <source>
        <dbReference type="ARBA" id="ARBA00048650"/>
    </source>
</evidence>
<comment type="pathway">
    <text evidence="1">Lipid metabolism.</text>
</comment>
<evidence type="ECO:0000256" key="29">
    <source>
        <dbReference type="ARBA" id="ARBA00023399"/>
    </source>
</evidence>
<dbReference type="GO" id="GO:0141148">
    <property type="term" value="F:enoyl-[acyl-carrier-protein] reductase (NADPH) activity"/>
    <property type="evidence" value="ECO:0007669"/>
    <property type="project" value="UniProtKB-EC"/>
</dbReference>
<evidence type="ECO:0000256" key="4">
    <source>
        <dbReference type="ARBA" id="ARBA00012873"/>
    </source>
</evidence>
<comment type="catalytic activity">
    <reaction evidence="26">
        <text>(3R)-hydroxydecanoyl-[ACP] = (2E)-decenoyl-[ACP] + H2O</text>
        <dbReference type="Rhea" id="RHEA:41860"/>
        <dbReference type="Rhea" id="RHEA-COMP:9638"/>
        <dbReference type="Rhea" id="RHEA-COMP:9639"/>
        <dbReference type="ChEBI" id="CHEBI:15377"/>
        <dbReference type="ChEBI" id="CHEBI:78466"/>
        <dbReference type="ChEBI" id="CHEBI:78467"/>
    </reaction>
    <physiologicalReaction direction="left-to-right" evidence="26">
        <dbReference type="Rhea" id="RHEA:41861"/>
    </physiologicalReaction>
</comment>
<evidence type="ECO:0000256" key="26">
    <source>
        <dbReference type="ARBA" id="ARBA00023388"/>
    </source>
</evidence>
<evidence type="ECO:0000256" key="41">
    <source>
        <dbReference type="ARBA" id="ARBA00047810"/>
    </source>
</evidence>
<dbReference type="InterPro" id="IPR020841">
    <property type="entry name" value="PKS_Beta-ketoAc_synthase_dom"/>
</dbReference>
<evidence type="ECO:0000256" key="19">
    <source>
        <dbReference type="ARBA" id="ARBA00023027"/>
    </source>
</evidence>
<dbReference type="PROSITE" id="PS50075">
    <property type="entry name" value="CARRIER"/>
    <property type="match status" value="1"/>
</dbReference>
<comment type="catalytic activity">
    <reaction evidence="33">
        <text>acetyl-CoA + n malonyl-CoA + 2n NADPH + 2n H(+) = a long-chain fatty acid + (n+1) CoA + n CO2 + 2n NADP(+).</text>
        <dbReference type="EC" id="2.3.1.85"/>
    </reaction>
</comment>
<evidence type="ECO:0000256" key="63">
    <source>
        <dbReference type="ARBA" id="ARBA00049533"/>
    </source>
</evidence>
<comment type="catalytic activity">
    <reaction evidence="63">
        <text>octanoyl-[ACP] + malonyl-[ACP] + H(+) = 3-oxodecanoyl-[ACP] + holo-[ACP] + CO2</text>
        <dbReference type="Rhea" id="RHEA:41852"/>
        <dbReference type="Rhea" id="RHEA-COMP:9623"/>
        <dbReference type="Rhea" id="RHEA-COMP:9636"/>
        <dbReference type="Rhea" id="RHEA-COMP:9637"/>
        <dbReference type="Rhea" id="RHEA-COMP:9685"/>
        <dbReference type="ChEBI" id="CHEBI:15378"/>
        <dbReference type="ChEBI" id="CHEBI:16526"/>
        <dbReference type="ChEBI" id="CHEBI:64479"/>
        <dbReference type="ChEBI" id="CHEBI:78449"/>
        <dbReference type="ChEBI" id="CHEBI:78463"/>
        <dbReference type="ChEBI" id="CHEBI:78464"/>
    </reaction>
    <physiologicalReaction direction="left-to-right" evidence="63">
        <dbReference type="Rhea" id="RHEA:41853"/>
    </physiologicalReaction>
</comment>
<dbReference type="SUPFAM" id="SSF53901">
    <property type="entry name" value="Thiolase-like"/>
    <property type="match status" value="2"/>
</dbReference>
<keyword evidence="11" id="KW-0808">Transferase</keyword>
<evidence type="ECO:0000256" key="64">
    <source>
        <dbReference type="PROSITE-ProRule" id="PRU01363"/>
    </source>
</evidence>
<evidence type="ECO:0000256" key="43">
    <source>
        <dbReference type="ARBA" id="ARBA00047953"/>
    </source>
</evidence>
<dbReference type="PANTHER" id="PTHR43775">
    <property type="entry name" value="FATTY ACID SYNTHASE"/>
    <property type="match status" value="1"/>
</dbReference>
<evidence type="ECO:0000256" key="45">
    <source>
        <dbReference type="ARBA" id="ARBA00048051"/>
    </source>
</evidence>
<comment type="catalytic activity">
    <reaction evidence="24">
        <text>(3R)-hydroxydodecanoyl-[ACP] = (2E)-dodecenoyl-[ACP] + H2O</text>
        <dbReference type="Rhea" id="RHEA:41876"/>
        <dbReference type="Rhea" id="RHEA-COMP:9642"/>
        <dbReference type="Rhea" id="RHEA-COMP:9643"/>
        <dbReference type="ChEBI" id="CHEBI:15377"/>
        <dbReference type="ChEBI" id="CHEBI:78470"/>
        <dbReference type="ChEBI" id="CHEBI:78472"/>
    </reaction>
    <physiologicalReaction direction="left-to-right" evidence="24">
        <dbReference type="Rhea" id="RHEA:41877"/>
    </physiologicalReaction>
</comment>
<dbReference type="GO" id="GO:0031177">
    <property type="term" value="F:phosphopantetheine binding"/>
    <property type="evidence" value="ECO:0007669"/>
    <property type="project" value="InterPro"/>
</dbReference>
<dbReference type="InterPro" id="IPR013149">
    <property type="entry name" value="ADH-like_C"/>
</dbReference>
<dbReference type="PANTHER" id="PTHR43775:SF7">
    <property type="entry name" value="FATTY ACID SYNTHASE"/>
    <property type="match status" value="1"/>
</dbReference>
<comment type="catalytic activity">
    <reaction evidence="45">
        <text>hexadecanoyl-[ACP] + malonyl-[ACP] + H(+) = 3-oxooctadecanoyl-[ACP] + holo-[ACP] + CO2</text>
        <dbReference type="Rhea" id="RHEA:41916"/>
        <dbReference type="Rhea" id="RHEA-COMP:9623"/>
        <dbReference type="Rhea" id="RHEA-COMP:9652"/>
        <dbReference type="Rhea" id="RHEA-COMP:9653"/>
        <dbReference type="Rhea" id="RHEA-COMP:9685"/>
        <dbReference type="ChEBI" id="CHEBI:15378"/>
        <dbReference type="ChEBI" id="CHEBI:16526"/>
        <dbReference type="ChEBI" id="CHEBI:64479"/>
        <dbReference type="ChEBI" id="CHEBI:78449"/>
        <dbReference type="ChEBI" id="CHEBI:78483"/>
        <dbReference type="ChEBI" id="CHEBI:78487"/>
    </reaction>
    <physiologicalReaction direction="left-to-right" evidence="45">
        <dbReference type="Rhea" id="RHEA:41917"/>
    </physiologicalReaction>
</comment>
<comment type="catalytic activity">
    <reaction evidence="23">
        <text>(3R)-hydroxyoctanoyl-[ACP] = (2E)-octenoyl-[ACP] + H2O</text>
        <dbReference type="Rhea" id="RHEA:41844"/>
        <dbReference type="Rhea" id="RHEA-COMP:9634"/>
        <dbReference type="Rhea" id="RHEA-COMP:9635"/>
        <dbReference type="ChEBI" id="CHEBI:15377"/>
        <dbReference type="ChEBI" id="CHEBI:78461"/>
        <dbReference type="ChEBI" id="CHEBI:78462"/>
    </reaction>
    <physiologicalReaction direction="left-to-right" evidence="23">
        <dbReference type="Rhea" id="RHEA:41845"/>
    </physiologicalReaction>
</comment>
<dbReference type="InterPro" id="IPR049391">
    <property type="entry name" value="FAS_pseudo-KR"/>
</dbReference>
<comment type="catalytic activity">
    <reaction evidence="25">
        <text>(3R)-hydroxyhexanoyl-[ACP] = (2E)-hexenoyl-[ACP] + H2O</text>
        <dbReference type="Rhea" id="RHEA:41828"/>
        <dbReference type="Rhea" id="RHEA-COMP:9630"/>
        <dbReference type="Rhea" id="RHEA-COMP:9631"/>
        <dbReference type="ChEBI" id="CHEBI:15377"/>
        <dbReference type="ChEBI" id="CHEBI:78457"/>
        <dbReference type="ChEBI" id="CHEBI:78458"/>
    </reaction>
    <physiologicalReaction direction="left-to-right" evidence="25">
        <dbReference type="Rhea" id="RHEA:41829"/>
    </physiologicalReaction>
</comment>
<evidence type="ECO:0000256" key="10">
    <source>
        <dbReference type="ARBA" id="ARBA00022553"/>
    </source>
</evidence>
<evidence type="ECO:0000256" key="58">
    <source>
        <dbReference type="ARBA" id="ARBA00049263"/>
    </source>
</evidence>
<dbReference type="EC" id="1.3.1.39" evidence="2"/>
<comment type="catalytic activity">
    <reaction evidence="36">
        <text>a (3R)-hydroxyacyl-[ACP] + NADP(+) = a 3-oxoacyl-[ACP] + NADPH + H(+)</text>
        <dbReference type="Rhea" id="RHEA:17397"/>
        <dbReference type="Rhea" id="RHEA-COMP:9916"/>
        <dbReference type="Rhea" id="RHEA-COMP:9945"/>
        <dbReference type="ChEBI" id="CHEBI:15378"/>
        <dbReference type="ChEBI" id="CHEBI:57783"/>
        <dbReference type="ChEBI" id="CHEBI:58349"/>
        <dbReference type="ChEBI" id="CHEBI:78776"/>
        <dbReference type="ChEBI" id="CHEBI:78827"/>
        <dbReference type="EC" id="1.1.1.100"/>
    </reaction>
    <physiologicalReaction direction="right-to-left" evidence="36">
        <dbReference type="Rhea" id="RHEA:17399"/>
    </physiologicalReaction>
</comment>
<gene>
    <name evidence="68" type="ORF">CEUTPL_LOCUS8209</name>
</gene>
<feature type="active site" description="Proton acceptor; for dehydratase activity" evidence="64">
    <location>
        <position position="746"/>
    </location>
</feature>
<dbReference type="Proteomes" id="UP001152799">
    <property type="component" value="Chromosome 4"/>
</dbReference>
<dbReference type="SMART" id="SM00829">
    <property type="entry name" value="PKS_ER"/>
    <property type="match status" value="1"/>
</dbReference>
<dbReference type="InterPro" id="IPR036736">
    <property type="entry name" value="ACP-like_sf"/>
</dbReference>
<feature type="active site" description="Proton donor; for dehydratase activity" evidence="64">
    <location>
        <position position="896"/>
    </location>
</feature>
<dbReference type="InterPro" id="IPR001031">
    <property type="entry name" value="Thioesterase"/>
</dbReference>
<evidence type="ECO:0000256" key="22">
    <source>
        <dbReference type="ARBA" id="ARBA00023268"/>
    </source>
</evidence>
<dbReference type="EC" id="3.1.2.14" evidence="3"/>
<evidence type="ECO:0000256" key="61">
    <source>
        <dbReference type="ARBA" id="ARBA00049449"/>
    </source>
</evidence>
<dbReference type="EC" id="1.1.1.100" evidence="5"/>
<protein>
    <recommendedName>
        <fullName evidence="7">Fatty acid synthase</fullName>
        <ecNumber evidence="5">1.1.1.100</ecNumber>
        <ecNumber evidence="2">1.3.1.39</ecNumber>
        <ecNumber evidence="6">2.3.1.41</ecNumber>
        <ecNumber evidence="4">2.3.1.85</ecNumber>
        <ecNumber evidence="3">3.1.2.14</ecNumber>
    </recommendedName>
</protein>
<evidence type="ECO:0000256" key="3">
    <source>
        <dbReference type="ARBA" id="ARBA00012480"/>
    </source>
</evidence>
<dbReference type="InterPro" id="IPR013968">
    <property type="entry name" value="PKS_KR"/>
</dbReference>
<comment type="catalytic activity">
    <reaction evidence="61">
        <text>butanoyl-[ACP] + malonyl-[ACP] + H(+) = 3-oxohexanoyl-[ACP] + holo-[ACP] + CO2</text>
        <dbReference type="Rhea" id="RHEA:41820"/>
        <dbReference type="Rhea" id="RHEA-COMP:9623"/>
        <dbReference type="Rhea" id="RHEA-COMP:9628"/>
        <dbReference type="Rhea" id="RHEA-COMP:9629"/>
        <dbReference type="Rhea" id="RHEA-COMP:9685"/>
        <dbReference type="ChEBI" id="CHEBI:15378"/>
        <dbReference type="ChEBI" id="CHEBI:16526"/>
        <dbReference type="ChEBI" id="CHEBI:64479"/>
        <dbReference type="ChEBI" id="CHEBI:78449"/>
        <dbReference type="ChEBI" id="CHEBI:78454"/>
        <dbReference type="ChEBI" id="CHEBI:78456"/>
    </reaction>
    <physiologicalReaction direction="left-to-right" evidence="61">
        <dbReference type="Rhea" id="RHEA:41821"/>
    </physiologicalReaction>
</comment>
<evidence type="ECO:0000256" key="14">
    <source>
        <dbReference type="ARBA" id="ARBA00022832"/>
    </source>
</evidence>
<evidence type="ECO:0000256" key="56">
    <source>
        <dbReference type="ARBA" id="ARBA00049109"/>
    </source>
</evidence>
<dbReference type="CDD" id="cd05195">
    <property type="entry name" value="enoyl_red"/>
    <property type="match status" value="1"/>
</dbReference>
<evidence type="ECO:0000256" key="7">
    <source>
        <dbReference type="ARBA" id="ARBA00018769"/>
    </source>
</evidence>
<dbReference type="InterPro" id="IPR011032">
    <property type="entry name" value="GroES-like_sf"/>
</dbReference>
<evidence type="ECO:0000256" key="31">
    <source>
        <dbReference type="ARBA" id="ARBA00023402"/>
    </source>
</evidence>
<dbReference type="GO" id="GO:0004312">
    <property type="term" value="F:fatty acid synthase activity"/>
    <property type="evidence" value="ECO:0007669"/>
    <property type="project" value="UniProtKB-EC"/>
</dbReference>
<evidence type="ECO:0000256" key="11">
    <source>
        <dbReference type="ARBA" id="ARBA00022679"/>
    </source>
</evidence>